<dbReference type="InterPro" id="IPR016152">
    <property type="entry name" value="PTrfase/Anion_transptr"/>
</dbReference>
<dbReference type="GO" id="GO:0005886">
    <property type="term" value="C:plasma membrane"/>
    <property type="evidence" value="ECO:0007669"/>
    <property type="project" value="UniProtKB-SubCell"/>
</dbReference>
<reference evidence="11 12" key="1">
    <citation type="submission" date="2018-11" db="EMBL/GenBank/DDBJ databases">
        <authorList>
            <consortium name="Pathogen Informatics"/>
        </authorList>
    </citation>
    <scope>NUCLEOTIDE SEQUENCE [LARGE SCALE GENOMIC DNA]</scope>
</reference>
<keyword evidence="3" id="KW-0813">Transport</keyword>
<dbReference type="InterPro" id="IPR011531">
    <property type="entry name" value="HCO3_transpt-like_TM_dom"/>
</dbReference>
<evidence type="ECO:0000313" key="12">
    <source>
        <dbReference type="Proteomes" id="UP000270296"/>
    </source>
</evidence>
<accession>A0A3P7XY19</accession>
<dbReference type="InterPro" id="IPR003020">
    <property type="entry name" value="HCO3_transpt_euk"/>
</dbReference>
<dbReference type="PANTHER" id="PTHR11453:SF36">
    <property type="entry name" value="ANION EXCHANGE PROTEIN"/>
    <property type="match status" value="1"/>
</dbReference>
<proteinExistence type="inferred from homology"/>
<feature type="transmembrane region" description="Helical" evidence="9">
    <location>
        <begin position="113"/>
        <end position="136"/>
    </location>
</feature>
<dbReference type="GO" id="GO:0005452">
    <property type="term" value="F:solute:inorganic anion antiporter activity"/>
    <property type="evidence" value="ECO:0007669"/>
    <property type="project" value="InterPro"/>
</dbReference>
<evidence type="ECO:0000256" key="2">
    <source>
        <dbReference type="ARBA" id="ARBA00010993"/>
    </source>
</evidence>
<evidence type="ECO:0000256" key="6">
    <source>
        <dbReference type="ARBA" id="ARBA00022989"/>
    </source>
</evidence>
<evidence type="ECO:0000256" key="3">
    <source>
        <dbReference type="ARBA" id="ARBA00022448"/>
    </source>
</evidence>
<comment type="subcellular location">
    <subcellularLocation>
        <location evidence="1">Cell membrane</location>
        <topology evidence="1">Multi-pass membrane protein</topology>
    </subcellularLocation>
</comment>
<evidence type="ECO:0000259" key="10">
    <source>
        <dbReference type="Pfam" id="PF00955"/>
    </source>
</evidence>
<dbReference type="Pfam" id="PF00955">
    <property type="entry name" value="HCO3_cotransp"/>
    <property type="match status" value="1"/>
</dbReference>
<feature type="transmembrane region" description="Helical" evidence="9">
    <location>
        <begin position="148"/>
        <end position="165"/>
    </location>
</feature>
<dbReference type="Gene3D" id="3.40.930.10">
    <property type="entry name" value="Mannitol-specific EII, Chain A"/>
    <property type="match status" value="1"/>
</dbReference>
<keyword evidence="12" id="KW-1185">Reference proteome</keyword>
<comment type="similarity">
    <text evidence="2">Belongs to the anion exchanger (TC 2.A.31) family.</text>
</comment>
<dbReference type="GO" id="GO:0006820">
    <property type="term" value="P:monoatomic anion transport"/>
    <property type="evidence" value="ECO:0007669"/>
    <property type="project" value="InterPro"/>
</dbReference>
<evidence type="ECO:0000256" key="5">
    <source>
        <dbReference type="ARBA" id="ARBA00022692"/>
    </source>
</evidence>
<dbReference type="GO" id="GO:0051453">
    <property type="term" value="P:regulation of intracellular pH"/>
    <property type="evidence" value="ECO:0007669"/>
    <property type="project" value="TreeGrafter"/>
</dbReference>
<evidence type="ECO:0000256" key="4">
    <source>
        <dbReference type="ARBA" id="ARBA00022475"/>
    </source>
</evidence>
<dbReference type="EMBL" id="UZAM01000222">
    <property type="protein sequence ID" value="VDO80016.1"/>
    <property type="molecule type" value="Genomic_DNA"/>
</dbReference>
<dbReference type="SUPFAM" id="SSF55804">
    <property type="entry name" value="Phoshotransferase/anion transport protein"/>
    <property type="match status" value="1"/>
</dbReference>
<sequence>MPTLQIFSEVCYKARDNHQICFAIDEFLSQSVVIPAGKMGLDNRLDPTDVKPSASQAVHRRRGRIVEISEAAEHRVDRRLTRTGKFFGGLREDLKEKASWYCSDFADAFQGGIIQTLAAALFLFFANIAKIITFGGVMDHVLHKQMGAIENVLAGGICGVIYALFSGQPMCVLSATGPCLVFEVILNDFCR</sequence>
<evidence type="ECO:0000256" key="8">
    <source>
        <dbReference type="ARBA" id="ARBA00023136"/>
    </source>
</evidence>
<keyword evidence="8 9" id="KW-0472">Membrane</keyword>
<dbReference type="Proteomes" id="UP000270296">
    <property type="component" value="Unassembled WGS sequence"/>
</dbReference>
<gene>
    <name evidence="11" type="ORF">SBAD_LOCUS138</name>
</gene>
<dbReference type="Gene3D" id="1.10.287.570">
    <property type="entry name" value="Helical hairpin bin"/>
    <property type="match status" value="1"/>
</dbReference>
<keyword evidence="7" id="KW-0406">Ion transport</keyword>
<evidence type="ECO:0000256" key="7">
    <source>
        <dbReference type="ARBA" id="ARBA00023065"/>
    </source>
</evidence>
<dbReference type="GO" id="GO:0008510">
    <property type="term" value="F:sodium:bicarbonate symporter activity"/>
    <property type="evidence" value="ECO:0007669"/>
    <property type="project" value="TreeGrafter"/>
</dbReference>
<keyword evidence="4" id="KW-1003">Cell membrane</keyword>
<keyword evidence="5 9" id="KW-0812">Transmembrane</keyword>
<organism evidence="11 12">
    <name type="scientific">Soboliphyme baturini</name>
    <dbReference type="NCBI Taxonomy" id="241478"/>
    <lineage>
        <taxon>Eukaryota</taxon>
        <taxon>Metazoa</taxon>
        <taxon>Ecdysozoa</taxon>
        <taxon>Nematoda</taxon>
        <taxon>Enoplea</taxon>
        <taxon>Dorylaimia</taxon>
        <taxon>Dioctophymatida</taxon>
        <taxon>Dioctophymatoidea</taxon>
        <taxon>Soboliphymatidae</taxon>
        <taxon>Soboliphyme</taxon>
    </lineage>
</organism>
<dbReference type="OrthoDB" id="1735926at2759"/>
<evidence type="ECO:0000256" key="1">
    <source>
        <dbReference type="ARBA" id="ARBA00004651"/>
    </source>
</evidence>
<keyword evidence="6 9" id="KW-1133">Transmembrane helix</keyword>
<evidence type="ECO:0000313" key="11">
    <source>
        <dbReference type="EMBL" id="VDO80016.1"/>
    </source>
</evidence>
<dbReference type="AlphaFoldDB" id="A0A3P7XY19"/>
<feature type="domain" description="Bicarbonate transporter-like transmembrane" evidence="10">
    <location>
        <begin position="85"/>
        <end position="191"/>
    </location>
</feature>
<protein>
    <recommendedName>
        <fullName evidence="10">Bicarbonate transporter-like transmembrane domain-containing protein</fullName>
    </recommendedName>
</protein>
<name>A0A3P7XY19_9BILA</name>
<evidence type="ECO:0000256" key="9">
    <source>
        <dbReference type="SAM" id="Phobius"/>
    </source>
</evidence>
<dbReference type="PANTHER" id="PTHR11453">
    <property type="entry name" value="ANION EXCHANGE PROTEIN"/>
    <property type="match status" value="1"/>
</dbReference>